<proteinExistence type="predicted"/>
<protein>
    <submittedName>
        <fullName evidence="1">Uncharacterized protein</fullName>
    </submittedName>
</protein>
<accession>A0A8S5T352</accession>
<organism evidence="1">
    <name type="scientific">Myoviridae sp. ct31P9</name>
    <dbReference type="NCBI Taxonomy" id="2827657"/>
    <lineage>
        <taxon>Viruses</taxon>
        <taxon>Duplodnaviria</taxon>
        <taxon>Heunggongvirae</taxon>
        <taxon>Uroviricota</taxon>
        <taxon>Caudoviricetes</taxon>
    </lineage>
</organism>
<sequence>MLFWHTRGKRVLIQYLFQHSQSWVLFSCLFSIVGEKEQDRNEWCSTRK</sequence>
<dbReference type="EMBL" id="BK032738">
    <property type="protein sequence ID" value="DAF57757.1"/>
    <property type="molecule type" value="Genomic_DNA"/>
</dbReference>
<evidence type="ECO:0000313" key="1">
    <source>
        <dbReference type="EMBL" id="DAF57757.1"/>
    </source>
</evidence>
<dbReference type="PROSITE" id="PS51257">
    <property type="entry name" value="PROKAR_LIPOPROTEIN"/>
    <property type="match status" value="1"/>
</dbReference>
<reference evidence="1" key="1">
    <citation type="journal article" date="2021" name="Proc. Natl. Acad. Sci. U.S.A.">
        <title>A Catalog of Tens of Thousands of Viruses from Human Metagenomes Reveals Hidden Associations with Chronic Diseases.</title>
        <authorList>
            <person name="Tisza M.J."/>
            <person name="Buck C.B."/>
        </authorList>
    </citation>
    <scope>NUCLEOTIDE SEQUENCE</scope>
    <source>
        <strain evidence="1">Ct31P9</strain>
    </source>
</reference>
<name>A0A8S5T352_9CAUD</name>